<dbReference type="InterPro" id="IPR023187">
    <property type="entry name" value="Tscrpt_reg_MarR-type_CS"/>
</dbReference>
<name>A0A1H0KP98_9BACT</name>
<dbReference type="EMBL" id="FNJI01000003">
    <property type="protein sequence ID" value="SDO57600.1"/>
    <property type="molecule type" value="Genomic_DNA"/>
</dbReference>
<organism evidence="5 6">
    <name type="scientific">Desulforhopalus singaporensis</name>
    <dbReference type="NCBI Taxonomy" id="91360"/>
    <lineage>
        <taxon>Bacteria</taxon>
        <taxon>Pseudomonadati</taxon>
        <taxon>Thermodesulfobacteriota</taxon>
        <taxon>Desulfobulbia</taxon>
        <taxon>Desulfobulbales</taxon>
        <taxon>Desulfocapsaceae</taxon>
        <taxon>Desulforhopalus</taxon>
    </lineage>
</organism>
<gene>
    <name evidence="5" type="ORF">SAMN05660330_00573</name>
</gene>
<dbReference type="Proteomes" id="UP000199073">
    <property type="component" value="Unassembled WGS sequence"/>
</dbReference>
<reference evidence="5 6" key="1">
    <citation type="submission" date="2016-10" db="EMBL/GenBank/DDBJ databases">
        <authorList>
            <person name="de Groot N.N."/>
        </authorList>
    </citation>
    <scope>NUCLEOTIDE SEQUENCE [LARGE SCALE GENOMIC DNA]</scope>
    <source>
        <strain evidence="5 6">DSM 12130</strain>
    </source>
</reference>
<dbReference type="PANTHER" id="PTHR42756">
    <property type="entry name" value="TRANSCRIPTIONAL REGULATOR, MARR"/>
    <property type="match status" value="1"/>
</dbReference>
<dbReference type="InterPro" id="IPR036390">
    <property type="entry name" value="WH_DNA-bd_sf"/>
</dbReference>
<evidence type="ECO:0000256" key="2">
    <source>
        <dbReference type="ARBA" id="ARBA00023125"/>
    </source>
</evidence>
<dbReference type="PROSITE" id="PS50995">
    <property type="entry name" value="HTH_MARR_2"/>
    <property type="match status" value="1"/>
</dbReference>
<keyword evidence="3" id="KW-0804">Transcription</keyword>
<protein>
    <submittedName>
        <fullName evidence="5">DNA-binding transcriptional regulator, MarR family</fullName>
    </submittedName>
</protein>
<dbReference type="AlphaFoldDB" id="A0A1H0KP98"/>
<dbReference type="GO" id="GO:0003700">
    <property type="term" value="F:DNA-binding transcription factor activity"/>
    <property type="evidence" value="ECO:0007669"/>
    <property type="project" value="InterPro"/>
</dbReference>
<dbReference type="InterPro" id="IPR000835">
    <property type="entry name" value="HTH_MarR-typ"/>
</dbReference>
<sequence>MKSPNPEDSIGFLVYEVSRLMRRDFDQRVHYLGLTQVQWRAIVHIARQEGCNQSLIADLLEVKPITVTRLIDRLVEQGWVVRKPDERDRRAVRLYLTEKARPLLATMQEKALETRAKALRGVSDEEFTILAAALKKIKTNLSRV</sequence>
<dbReference type="OrthoDB" id="7427954at2"/>
<dbReference type="SUPFAM" id="SSF46785">
    <property type="entry name" value="Winged helix' DNA-binding domain"/>
    <property type="match status" value="1"/>
</dbReference>
<dbReference type="Pfam" id="PF01047">
    <property type="entry name" value="MarR"/>
    <property type="match status" value="1"/>
</dbReference>
<accession>A0A1H0KP98</accession>
<dbReference type="SMART" id="SM00347">
    <property type="entry name" value="HTH_MARR"/>
    <property type="match status" value="1"/>
</dbReference>
<keyword evidence="1" id="KW-0805">Transcription regulation</keyword>
<dbReference type="PROSITE" id="PS01117">
    <property type="entry name" value="HTH_MARR_1"/>
    <property type="match status" value="1"/>
</dbReference>
<keyword evidence="6" id="KW-1185">Reference proteome</keyword>
<dbReference type="InterPro" id="IPR036388">
    <property type="entry name" value="WH-like_DNA-bd_sf"/>
</dbReference>
<dbReference type="PANTHER" id="PTHR42756:SF1">
    <property type="entry name" value="TRANSCRIPTIONAL REPRESSOR OF EMRAB OPERON"/>
    <property type="match status" value="1"/>
</dbReference>
<evidence type="ECO:0000256" key="3">
    <source>
        <dbReference type="ARBA" id="ARBA00023163"/>
    </source>
</evidence>
<dbReference type="STRING" id="91360.SAMN05660330_00573"/>
<proteinExistence type="predicted"/>
<evidence type="ECO:0000313" key="5">
    <source>
        <dbReference type="EMBL" id="SDO57600.1"/>
    </source>
</evidence>
<evidence type="ECO:0000259" key="4">
    <source>
        <dbReference type="PROSITE" id="PS50995"/>
    </source>
</evidence>
<feature type="domain" description="HTH marR-type" evidence="4">
    <location>
        <begin position="7"/>
        <end position="139"/>
    </location>
</feature>
<dbReference type="PRINTS" id="PR00598">
    <property type="entry name" value="HTHMARR"/>
</dbReference>
<dbReference type="GO" id="GO:0003677">
    <property type="term" value="F:DNA binding"/>
    <property type="evidence" value="ECO:0007669"/>
    <property type="project" value="UniProtKB-KW"/>
</dbReference>
<evidence type="ECO:0000313" key="6">
    <source>
        <dbReference type="Proteomes" id="UP000199073"/>
    </source>
</evidence>
<keyword evidence="2 5" id="KW-0238">DNA-binding</keyword>
<evidence type="ECO:0000256" key="1">
    <source>
        <dbReference type="ARBA" id="ARBA00023015"/>
    </source>
</evidence>
<dbReference type="RefSeq" id="WP_092219577.1">
    <property type="nucleotide sequence ID" value="NZ_FNJI01000003.1"/>
</dbReference>
<dbReference type="Gene3D" id="1.10.10.10">
    <property type="entry name" value="Winged helix-like DNA-binding domain superfamily/Winged helix DNA-binding domain"/>
    <property type="match status" value="1"/>
</dbReference>